<gene>
    <name evidence="3" type="ORF">PCC6912_30590</name>
</gene>
<dbReference type="EMBL" id="RSCJ01000011">
    <property type="protein sequence ID" value="RUR80199.1"/>
    <property type="molecule type" value="Genomic_DNA"/>
</dbReference>
<name>A0A433NDQ8_CHLFR</name>
<feature type="transmembrane region" description="Helical" evidence="1">
    <location>
        <begin position="135"/>
        <end position="156"/>
    </location>
</feature>
<sequence length="359" mass="40001">MKLLVQIIGAALVIISLVDIYLTVLFPRLGSSLLSLRLGKGIWWLFRLAARLVPCKDKKVLSHSGPVLIIATVVVWVCLLICGFALIVWPDLGSAIKSTREWTDTDFTTALYYSGFSLTTLGTGDLTPETDFQRLLMILEAALGFSTFTLTITYLLSIYSALIRRNTFALSLHHRSGGTADAAEILARLGASGELSGVQQDISDIARDLINLLESQHSYPALLFFRFRQTYYALPRILLLAMDTATLMKSALNTQKYRSLVNSTATAELWGGSQQLLVELSGFFVGEHRSNINDSLEQVWQKRYYHAVEKFRAEGIETATDLEAGASLYICLRRKWYPCLAGLASYMGYKWSEIAPCEN</sequence>
<dbReference type="AlphaFoldDB" id="A0A433NDQ8"/>
<proteinExistence type="predicted"/>
<protein>
    <recommendedName>
        <fullName evidence="2">Potassium channel domain-containing protein</fullName>
    </recommendedName>
</protein>
<accession>A0A433NDQ8</accession>
<dbReference type="Gene3D" id="1.10.287.70">
    <property type="match status" value="1"/>
</dbReference>
<evidence type="ECO:0000259" key="2">
    <source>
        <dbReference type="Pfam" id="PF07885"/>
    </source>
</evidence>
<feature type="domain" description="Potassium channel" evidence="2">
    <location>
        <begin position="85"/>
        <end position="158"/>
    </location>
</feature>
<dbReference type="SUPFAM" id="SSF81324">
    <property type="entry name" value="Voltage-gated potassium channels"/>
    <property type="match status" value="1"/>
</dbReference>
<evidence type="ECO:0000256" key="1">
    <source>
        <dbReference type="SAM" id="Phobius"/>
    </source>
</evidence>
<dbReference type="InterPro" id="IPR013099">
    <property type="entry name" value="K_chnl_dom"/>
</dbReference>
<evidence type="ECO:0000313" key="3">
    <source>
        <dbReference type="EMBL" id="RUR80199.1"/>
    </source>
</evidence>
<evidence type="ECO:0000313" key="4">
    <source>
        <dbReference type="Proteomes" id="UP000268857"/>
    </source>
</evidence>
<organism evidence="3 4">
    <name type="scientific">Chlorogloeopsis fritschii PCC 6912</name>
    <dbReference type="NCBI Taxonomy" id="211165"/>
    <lineage>
        <taxon>Bacteria</taxon>
        <taxon>Bacillati</taxon>
        <taxon>Cyanobacteriota</taxon>
        <taxon>Cyanophyceae</taxon>
        <taxon>Nostocales</taxon>
        <taxon>Chlorogloeopsidaceae</taxon>
        <taxon>Chlorogloeopsis</taxon>
    </lineage>
</organism>
<keyword evidence="1" id="KW-1133">Transmembrane helix</keyword>
<dbReference type="Proteomes" id="UP000268857">
    <property type="component" value="Unassembled WGS sequence"/>
</dbReference>
<feature type="transmembrane region" description="Helical" evidence="1">
    <location>
        <begin position="67"/>
        <end position="89"/>
    </location>
</feature>
<keyword evidence="4" id="KW-1185">Reference proteome</keyword>
<keyword evidence="1" id="KW-0812">Transmembrane</keyword>
<dbReference type="Pfam" id="PF07885">
    <property type="entry name" value="Ion_trans_2"/>
    <property type="match status" value="1"/>
</dbReference>
<reference evidence="3 4" key="1">
    <citation type="journal article" date="2019" name="Genome Biol. Evol.">
        <title>Day and night: Metabolic profiles and evolutionary relationships of six axenic non-marine cyanobacteria.</title>
        <authorList>
            <person name="Will S.E."/>
            <person name="Henke P."/>
            <person name="Boedeker C."/>
            <person name="Huang S."/>
            <person name="Brinkmann H."/>
            <person name="Rohde M."/>
            <person name="Jarek M."/>
            <person name="Friedl T."/>
            <person name="Seufert S."/>
            <person name="Schumacher M."/>
            <person name="Overmann J."/>
            <person name="Neumann-Schaal M."/>
            <person name="Petersen J."/>
        </authorList>
    </citation>
    <scope>NUCLEOTIDE SEQUENCE [LARGE SCALE GENOMIC DNA]</scope>
    <source>
        <strain evidence="3 4">PCC 6912</strain>
    </source>
</reference>
<dbReference type="RefSeq" id="WP_016873866.1">
    <property type="nucleotide sequence ID" value="NZ_AJLN01000050.1"/>
</dbReference>
<feature type="transmembrane region" description="Helical" evidence="1">
    <location>
        <begin position="7"/>
        <end position="26"/>
    </location>
</feature>
<comment type="caution">
    <text evidence="3">The sequence shown here is derived from an EMBL/GenBank/DDBJ whole genome shotgun (WGS) entry which is preliminary data.</text>
</comment>
<dbReference type="OrthoDB" id="9785126at2"/>
<dbReference type="STRING" id="211165.GCA_000317285_01387"/>
<keyword evidence="1" id="KW-0472">Membrane</keyword>